<dbReference type="InterPro" id="IPR011701">
    <property type="entry name" value="MFS"/>
</dbReference>
<feature type="transmembrane region" description="Helical" evidence="7">
    <location>
        <begin position="652"/>
        <end position="673"/>
    </location>
</feature>
<dbReference type="Proteomes" id="UP001194746">
    <property type="component" value="Unassembled WGS sequence"/>
</dbReference>
<evidence type="ECO:0000256" key="3">
    <source>
        <dbReference type="ARBA" id="ARBA00022692"/>
    </source>
</evidence>
<protein>
    <recommendedName>
        <fullName evidence="12">Major facilitator superfamily (MFS) profile domain-containing protein</fullName>
    </recommendedName>
</protein>
<feature type="transmembrane region" description="Helical" evidence="7">
    <location>
        <begin position="685"/>
        <end position="708"/>
    </location>
</feature>
<dbReference type="PANTHER" id="PTHR43791:SF47">
    <property type="entry name" value="MAJOR FACILITATOR SUPERFAMILY (MFS) PROFILE DOMAIN-CONTAINING PROTEIN-RELATED"/>
    <property type="match status" value="1"/>
</dbReference>
<keyword evidence="3 7" id="KW-0812">Transmembrane</keyword>
<evidence type="ECO:0000256" key="5">
    <source>
        <dbReference type="ARBA" id="ARBA00023136"/>
    </source>
</evidence>
<evidence type="ECO:0000256" key="7">
    <source>
        <dbReference type="SAM" id="Phobius"/>
    </source>
</evidence>
<feature type="region of interest" description="Disordered" evidence="6">
    <location>
        <begin position="150"/>
        <end position="173"/>
    </location>
</feature>
<dbReference type="SUPFAM" id="SSF103473">
    <property type="entry name" value="MFS general substrate transporter"/>
    <property type="match status" value="1"/>
</dbReference>
<dbReference type="PANTHER" id="PTHR43791">
    <property type="entry name" value="PERMEASE-RELATED"/>
    <property type="match status" value="1"/>
</dbReference>
<comment type="subcellular location">
    <subcellularLocation>
        <location evidence="1">Membrane</location>
        <topology evidence="1">Multi-pass membrane protein</topology>
    </subcellularLocation>
</comment>
<feature type="transmembrane region" description="Helical" evidence="7">
    <location>
        <begin position="454"/>
        <end position="477"/>
    </location>
</feature>
<evidence type="ECO:0000313" key="11">
    <source>
        <dbReference type="Proteomes" id="UP001194746"/>
    </source>
</evidence>
<feature type="transmembrane region" description="Helical" evidence="7">
    <location>
        <begin position="593"/>
        <end position="613"/>
    </location>
</feature>
<dbReference type="FunFam" id="1.20.1250.20:FF:000779">
    <property type="entry name" value="Phthalate transporter, putative"/>
    <property type="match status" value="1"/>
</dbReference>
<dbReference type="Gene3D" id="1.20.1250.20">
    <property type="entry name" value="MFS general substrate transporter like domains"/>
    <property type="match status" value="2"/>
</dbReference>
<feature type="transmembrane region" description="Helical" evidence="7">
    <location>
        <begin position="341"/>
        <end position="363"/>
    </location>
</feature>
<comment type="caution">
    <text evidence="10">The sequence shown here is derived from an EMBL/GenBank/DDBJ whole genome shotgun (WGS) entry which is preliminary data.</text>
</comment>
<dbReference type="GO" id="GO:0016020">
    <property type="term" value="C:membrane"/>
    <property type="evidence" value="ECO:0007669"/>
    <property type="project" value="UniProtKB-SubCell"/>
</dbReference>
<dbReference type="Pfam" id="PF01575">
    <property type="entry name" value="MaoC_dehydratas"/>
    <property type="match status" value="1"/>
</dbReference>
<keyword evidence="11" id="KW-1185">Reference proteome</keyword>
<dbReference type="InterPro" id="IPR029069">
    <property type="entry name" value="HotDog_dom_sf"/>
</dbReference>
<dbReference type="Gene3D" id="3.10.129.10">
    <property type="entry name" value="Hotdog Thioesterase"/>
    <property type="match status" value="2"/>
</dbReference>
<evidence type="ECO:0000256" key="2">
    <source>
        <dbReference type="ARBA" id="ARBA00022448"/>
    </source>
</evidence>
<dbReference type="AlphaFoldDB" id="A0AAD4CNG8"/>
<sequence length="730" mass="81064">MSGYEFPPQEVSWLQRDVLLFANSIGAAADEPQFLYELDPRFTVFPTYPLILPFKLTDQEVIEFYGRNASNNIPGAPDLDLRYAVDGQRQLTIHKPLPTSSAGRKFQLRNKVIGIYDKGRSGSSFDTEQQIVDADSGEVYATTRTMNFVPGQGNWGGPRGPKSPDYSPPDRAPDATHVVQTTDNTVFLYRLNGDYNPLHAVPEAGIKMGLGGVIIHGLYTYSSTCHGILRRMCEGDATRLKVYQARKMATDMEKGSGGIDENSPQIEQVEHTAPLKTPVDVDIDEEYSYEEQRKIIHRVDRRLIISCGLGYCISLMDRTNVSMASIAGMTADLKLDVGFRYSIMVLVFFIPYIFFQPVAAAAIRRIGPRIFISSIGFAFSPDWQTLSGLRALLGILESGFFPGTVYLLSCWYSRYDVQKRYSGFYIIGCVASALSGILSFGFSQMDGLQGHSGWMWIFIMQAVLTFIVGIICFIFVVDFPDKAHKAWGFLTEQECAFVLRRIDRDRSDAAPEAFNVRKFLRPALDPKIWGFGMIFFCLTTVTYSIFYFLPIILRENMGFSVATSQCLVAPPYVLAGILMWTTSWLGDKYRLRGPILVLNSLITLIGLPIMGFANNPAARYVGVFITTAGANANIPASMAYQANNIRGQWTRAFASASLVGLGGVGGIAGSLVFRSQDAPDYLPGIWAAIACQLLLIMVVGLLSVHFWLSNRKADRGEKIIEGSVDFRYTL</sequence>
<dbReference type="SUPFAM" id="SSF54637">
    <property type="entry name" value="Thioesterase/thiol ester dehydrase-isomerase"/>
    <property type="match status" value="2"/>
</dbReference>
<reference evidence="10" key="2">
    <citation type="submission" date="2020-02" db="EMBL/GenBank/DDBJ databases">
        <authorList>
            <person name="Gilchrist C.L.M."/>
            <person name="Chooi Y.-H."/>
        </authorList>
    </citation>
    <scope>NUCLEOTIDE SEQUENCE</scope>
    <source>
        <strain evidence="10">MST-FP2251</strain>
    </source>
</reference>
<dbReference type="EMBL" id="VCAU01000033">
    <property type="protein sequence ID" value="KAF9889731.1"/>
    <property type="molecule type" value="Genomic_DNA"/>
</dbReference>
<keyword evidence="2" id="KW-0813">Transport</keyword>
<organism evidence="10 11">
    <name type="scientific">Aspergillus nanangensis</name>
    <dbReference type="NCBI Taxonomy" id="2582783"/>
    <lineage>
        <taxon>Eukaryota</taxon>
        <taxon>Fungi</taxon>
        <taxon>Dikarya</taxon>
        <taxon>Ascomycota</taxon>
        <taxon>Pezizomycotina</taxon>
        <taxon>Eurotiomycetes</taxon>
        <taxon>Eurotiomycetidae</taxon>
        <taxon>Eurotiales</taxon>
        <taxon>Aspergillaceae</taxon>
        <taxon>Aspergillus</taxon>
        <taxon>Aspergillus subgen. Circumdati</taxon>
    </lineage>
</organism>
<keyword evidence="5 7" id="KW-0472">Membrane</keyword>
<feature type="domain" description="Peroxisomal multifunctional enzyme type 2-like N-terminal" evidence="9">
    <location>
        <begin position="15"/>
        <end position="149"/>
    </location>
</feature>
<feature type="transmembrane region" description="Helical" evidence="7">
    <location>
        <begin position="424"/>
        <end position="442"/>
    </location>
</feature>
<dbReference type="InterPro" id="IPR054357">
    <property type="entry name" value="MFE-2_N"/>
</dbReference>
<evidence type="ECO:0000259" key="8">
    <source>
        <dbReference type="Pfam" id="PF01575"/>
    </source>
</evidence>
<dbReference type="Pfam" id="PF07690">
    <property type="entry name" value="MFS_1"/>
    <property type="match status" value="1"/>
</dbReference>
<evidence type="ECO:0000259" key="9">
    <source>
        <dbReference type="Pfam" id="PF22622"/>
    </source>
</evidence>
<feature type="transmembrane region" description="Helical" evidence="7">
    <location>
        <begin position="528"/>
        <end position="553"/>
    </location>
</feature>
<evidence type="ECO:0000256" key="1">
    <source>
        <dbReference type="ARBA" id="ARBA00004141"/>
    </source>
</evidence>
<name>A0AAD4CNG8_ASPNN</name>
<evidence type="ECO:0000256" key="6">
    <source>
        <dbReference type="SAM" id="MobiDB-lite"/>
    </source>
</evidence>
<feature type="transmembrane region" description="Helical" evidence="7">
    <location>
        <begin position="559"/>
        <end position="581"/>
    </location>
</feature>
<evidence type="ECO:0000256" key="4">
    <source>
        <dbReference type="ARBA" id="ARBA00022989"/>
    </source>
</evidence>
<feature type="transmembrane region" description="Helical" evidence="7">
    <location>
        <begin position="619"/>
        <end position="640"/>
    </location>
</feature>
<dbReference type="InterPro" id="IPR002539">
    <property type="entry name" value="MaoC-like_dom"/>
</dbReference>
<dbReference type="Pfam" id="PF22622">
    <property type="entry name" value="MFE-2_hydrat-2_N"/>
    <property type="match status" value="1"/>
</dbReference>
<evidence type="ECO:0008006" key="12">
    <source>
        <dbReference type="Google" id="ProtNLM"/>
    </source>
</evidence>
<keyword evidence="4 7" id="KW-1133">Transmembrane helix</keyword>
<dbReference type="FunFam" id="1.20.1250.20:FF:000409">
    <property type="entry name" value="MFS general substrate transporter"/>
    <property type="match status" value="1"/>
</dbReference>
<feature type="domain" description="MaoC-like" evidence="8">
    <location>
        <begin position="168"/>
        <end position="246"/>
    </location>
</feature>
<accession>A0AAD4CNG8</accession>
<evidence type="ECO:0000313" key="10">
    <source>
        <dbReference type="EMBL" id="KAF9889731.1"/>
    </source>
</evidence>
<gene>
    <name evidence="10" type="ORF">FE257_007037</name>
</gene>
<reference evidence="10" key="1">
    <citation type="journal article" date="2019" name="Beilstein J. Org. Chem.">
        <title>Nanangenines: drimane sesquiterpenoids as the dominant metabolite cohort of a novel Australian fungus, Aspergillus nanangensis.</title>
        <authorList>
            <person name="Lacey H.J."/>
            <person name="Gilchrist C.L.M."/>
            <person name="Crombie A."/>
            <person name="Kalaitzis J.A."/>
            <person name="Vuong D."/>
            <person name="Rutledge P.J."/>
            <person name="Turner P."/>
            <person name="Pitt J.I."/>
            <person name="Lacey E."/>
            <person name="Chooi Y.H."/>
            <person name="Piggott A.M."/>
        </authorList>
    </citation>
    <scope>NUCLEOTIDE SEQUENCE</scope>
    <source>
        <strain evidence="10">MST-FP2251</strain>
    </source>
</reference>
<dbReference type="InterPro" id="IPR036259">
    <property type="entry name" value="MFS_trans_sf"/>
</dbReference>
<dbReference type="GO" id="GO:0022857">
    <property type="term" value="F:transmembrane transporter activity"/>
    <property type="evidence" value="ECO:0007669"/>
    <property type="project" value="InterPro"/>
</dbReference>
<proteinExistence type="predicted"/>